<evidence type="ECO:0000313" key="2">
    <source>
        <dbReference type="EMBL" id="QRC97628.1"/>
    </source>
</evidence>
<dbReference type="AlphaFoldDB" id="A0A7U2F2T7"/>
<proteinExistence type="predicted"/>
<feature type="signal peptide" evidence="1">
    <location>
        <begin position="1"/>
        <end position="17"/>
    </location>
</feature>
<dbReference type="KEGG" id="pno:SNOG_08598"/>
<accession>A0A7U2F2T7</accession>
<dbReference type="Proteomes" id="UP000663193">
    <property type="component" value="Chromosome 7"/>
</dbReference>
<evidence type="ECO:0008006" key="4">
    <source>
        <dbReference type="Google" id="ProtNLM"/>
    </source>
</evidence>
<reference evidence="3" key="1">
    <citation type="journal article" date="2021" name="BMC Genomics">
        <title>Chromosome-level genome assembly and manually-curated proteome of model necrotroph Parastagonospora nodorum Sn15 reveals a genome-wide trove of candidate effector homologs, and redundancy of virulence-related functions within an accessory chromosome.</title>
        <authorList>
            <person name="Bertazzoni S."/>
            <person name="Jones D.A.B."/>
            <person name="Phan H.T."/>
            <person name="Tan K.-C."/>
            <person name="Hane J.K."/>
        </authorList>
    </citation>
    <scope>NUCLEOTIDE SEQUENCE [LARGE SCALE GENOMIC DNA]</scope>
    <source>
        <strain evidence="3">SN15 / ATCC MYA-4574 / FGSC 10173)</strain>
    </source>
</reference>
<protein>
    <recommendedName>
        <fullName evidence="4">AA1-like domain-containing protein</fullName>
    </recommendedName>
</protein>
<evidence type="ECO:0000313" key="3">
    <source>
        <dbReference type="Proteomes" id="UP000663193"/>
    </source>
</evidence>
<organism evidence="2 3">
    <name type="scientific">Phaeosphaeria nodorum (strain SN15 / ATCC MYA-4574 / FGSC 10173)</name>
    <name type="common">Glume blotch fungus</name>
    <name type="synonym">Parastagonospora nodorum</name>
    <dbReference type="NCBI Taxonomy" id="321614"/>
    <lineage>
        <taxon>Eukaryota</taxon>
        <taxon>Fungi</taxon>
        <taxon>Dikarya</taxon>
        <taxon>Ascomycota</taxon>
        <taxon>Pezizomycotina</taxon>
        <taxon>Dothideomycetes</taxon>
        <taxon>Pleosporomycetidae</taxon>
        <taxon>Pleosporales</taxon>
        <taxon>Pleosporineae</taxon>
        <taxon>Phaeosphaeriaceae</taxon>
        <taxon>Parastagonospora</taxon>
    </lineage>
</organism>
<keyword evidence="3" id="KW-1185">Reference proteome</keyword>
<dbReference type="EMBL" id="CP069029">
    <property type="protein sequence ID" value="QRC97628.1"/>
    <property type="molecule type" value="Genomic_DNA"/>
</dbReference>
<gene>
    <name evidence="2" type="ORF">JI435_085980</name>
</gene>
<keyword evidence="1" id="KW-0732">Signal</keyword>
<dbReference type="RefSeq" id="XP_001798907.1">
    <property type="nucleotide sequence ID" value="XM_001798855.1"/>
</dbReference>
<sequence>MLQSIILSMALALPALSVPLFATRAVESWSIPTMDVHLMGRDTGIPGNTWPDSRKFNTTLDFTLVLPSSQVQCSANWKYQEVSTAVWPCSEDISFQLSDAGAFSDAEWTLTITKKGDDGIYVASQVIESNSPGTPNGYLSCIGGPPYDGLRCKLNGWAGKQGPILLTATSQ</sequence>
<dbReference type="VEuPathDB" id="FungiDB:JI435_085980"/>
<name>A0A7U2F2T7_PHANO</name>
<dbReference type="OMA" id="INYPSAV"/>
<dbReference type="OrthoDB" id="3922703at2759"/>
<evidence type="ECO:0000256" key="1">
    <source>
        <dbReference type="SAM" id="SignalP"/>
    </source>
</evidence>
<feature type="chain" id="PRO_5034715639" description="AA1-like domain-containing protein" evidence="1">
    <location>
        <begin position="18"/>
        <end position="171"/>
    </location>
</feature>